<sequence length="92" mass="9373">MKIFSRIFVLLLTFFVLGSTVAQAQDKPKGWSRKAKGAAIGGGGGAVVGGLLGGGKGALIGAGAGVVGGGLVGRNQDKKKDPVRYNNYRNKK</sequence>
<gene>
    <name evidence="3" type="ORF">GO988_22670</name>
</gene>
<evidence type="ECO:0000256" key="1">
    <source>
        <dbReference type="SAM" id="SignalP"/>
    </source>
</evidence>
<dbReference type="Proteomes" id="UP000441336">
    <property type="component" value="Unassembled WGS sequence"/>
</dbReference>
<evidence type="ECO:0000313" key="4">
    <source>
        <dbReference type="Proteomes" id="UP000441336"/>
    </source>
</evidence>
<feature type="domain" description="YMGG-like Gly-zipper" evidence="2">
    <location>
        <begin position="33"/>
        <end position="74"/>
    </location>
</feature>
<evidence type="ECO:0000313" key="3">
    <source>
        <dbReference type="EMBL" id="MVN79144.1"/>
    </source>
</evidence>
<dbReference type="Pfam" id="PF13441">
    <property type="entry name" value="Gly-zipper_YMGG"/>
    <property type="match status" value="1"/>
</dbReference>
<name>A0A7K1TL59_9BACT</name>
<evidence type="ECO:0000259" key="2">
    <source>
        <dbReference type="Pfam" id="PF13441"/>
    </source>
</evidence>
<dbReference type="InterPro" id="IPR027367">
    <property type="entry name" value="Gly-zipper_YMGG"/>
</dbReference>
<reference evidence="3 4" key="1">
    <citation type="submission" date="2019-12" db="EMBL/GenBank/DDBJ databases">
        <title>Hymenobacter sp. HMF4947 Genome sequencing and assembly.</title>
        <authorList>
            <person name="Kang H."/>
            <person name="Cha I."/>
            <person name="Kim H."/>
            <person name="Joh K."/>
        </authorList>
    </citation>
    <scope>NUCLEOTIDE SEQUENCE [LARGE SCALE GENOMIC DNA]</scope>
    <source>
        <strain evidence="3 4">HMF4947</strain>
    </source>
</reference>
<protein>
    <recommendedName>
        <fullName evidence="2">YMGG-like Gly-zipper domain-containing protein</fullName>
    </recommendedName>
</protein>
<organism evidence="3 4">
    <name type="scientific">Hymenobacter ginkgonis</name>
    <dbReference type="NCBI Taxonomy" id="2682976"/>
    <lineage>
        <taxon>Bacteria</taxon>
        <taxon>Pseudomonadati</taxon>
        <taxon>Bacteroidota</taxon>
        <taxon>Cytophagia</taxon>
        <taxon>Cytophagales</taxon>
        <taxon>Hymenobacteraceae</taxon>
        <taxon>Hymenobacter</taxon>
    </lineage>
</organism>
<proteinExistence type="predicted"/>
<comment type="caution">
    <text evidence="3">The sequence shown here is derived from an EMBL/GenBank/DDBJ whole genome shotgun (WGS) entry which is preliminary data.</text>
</comment>
<accession>A0A7K1TL59</accession>
<feature type="signal peptide" evidence="1">
    <location>
        <begin position="1"/>
        <end position="24"/>
    </location>
</feature>
<dbReference type="RefSeq" id="WP_157569897.1">
    <property type="nucleotide sequence ID" value="NZ_WQKZ01000010.1"/>
</dbReference>
<keyword evidence="4" id="KW-1185">Reference proteome</keyword>
<keyword evidence="1" id="KW-0732">Signal</keyword>
<dbReference type="EMBL" id="WQKZ01000010">
    <property type="protein sequence ID" value="MVN79144.1"/>
    <property type="molecule type" value="Genomic_DNA"/>
</dbReference>
<feature type="chain" id="PRO_5029643269" description="YMGG-like Gly-zipper domain-containing protein" evidence="1">
    <location>
        <begin position="25"/>
        <end position="92"/>
    </location>
</feature>
<dbReference type="AlphaFoldDB" id="A0A7K1TL59"/>